<protein>
    <recommendedName>
        <fullName evidence="2">Histidine kinase/HSP90-like ATPase domain-containing protein</fullName>
    </recommendedName>
</protein>
<reference evidence="3" key="2">
    <citation type="submission" date="2020-09" db="EMBL/GenBank/DDBJ databases">
        <authorList>
            <person name="Sun Q."/>
            <person name="Zhou Y."/>
        </authorList>
    </citation>
    <scope>NUCLEOTIDE SEQUENCE</scope>
    <source>
        <strain evidence="3">CGMCC 4.7368</strain>
    </source>
</reference>
<evidence type="ECO:0000313" key="3">
    <source>
        <dbReference type="EMBL" id="GGO60646.1"/>
    </source>
</evidence>
<dbReference type="GO" id="GO:0004674">
    <property type="term" value="F:protein serine/threonine kinase activity"/>
    <property type="evidence" value="ECO:0007669"/>
    <property type="project" value="UniProtKB-KW"/>
</dbReference>
<keyword evidence="1" id="KW-0418">Kinase</keyword>
<gene>
    <name evidence="3" type="ORF">GCM10012289_01000</name>
</gene>
<keyword evidence="1" id="KW-0723">Serine/threonine-protein kinase</keyword>
<organism evidence="3 4">
    <name type="scientific">Nonomuraea cavernae</name>
    <dbReference type="NCBI Taxonomy" id="2045107"/>
    <lineage>
        <taxon>Bacteria</taxon>
        <taxon>Bacillati</taxon>
        <taxon>Actinomycetota</taxon>
        <taxon>Actinomycetes</taxon>
        <taxon>Streptosporangiales</taxon>
        <taxon>Streptosporangiaceae</taxon>
        <taxon>Nonomuraea</taxon>
    </lineage>
</organism>
<evidence type="ECO:0000256" key="1">
    <source>
        <dbReference type="ARBA" id="ARBA00022527"/>
    </source>
</evidence>
<dbReference type="PANTHER" id="PTHR35526:SF3">
    <property type="entry name" value="ANTI-SIGMA-F FACTOR RSBW"/>
    <property type="match status" value="1"/>
</dbReference>
<proteinExistence type="predicted"/>
<dbReference type="PANTHER" id="PTHR35526">
    <property type="entry name" value="ANTI-SIGMA-F FACTOR RSBW-RELATED"/>
    <property type="match status" value="1"/>
</dbReference>
<dbReference type="InterPro" id="IPR050267">
    <property type="entry name" value="Anti-sigma-factor_SerPK"/>
</dbReference>
<dbReference type="InterPro" id="IPR003594">
    <property type="entry name" value="HATPase_dom"/>
</dbReference>
<dbReference type="RefSeq" id="WP_189121930.1">
    <property type="nucleotide sequence ID" value="NZ_BMNH01000001.1"/>
</dbReference>
<dbReference type="InterPro" id="IPR036890">
    <property type="entry name" value="HATPase_C_sf"/>
</dbReference>
<feature type="domain" description="Histidine kinase/HSP90-like ATPase" evidence="2">
    <location>
        <begin position="22"/>
        <end position="133"/>
    </location>
</feature>
<keyword evidence="1" id="KW-0808">Transferase</keyword>
<dbReference type="Pfam" id="PF13581">
    <property type="entry name" value="HATPase_c_2"/>
    <property type="match status" value="1"/>
</dbReference>
<dbReference type="Gene3D" id="3.30.565.10">
    <property type="entry name" value="Histidine kinase-like ATPase, C-terminal domain"/>
    <property type="match status" value="1"/>
</dbReference>
<dbReference type="AlphaFoldDB" id="A0A917YN91"/>
<evidence type="ECO:0000259" key="2">
    <source>
        <dbReference type="Pfam" id="PF13581"/>
    </source>
</evidence>
<keyword evidence="4" id="KW-1185">Reference proteome</keyword>
<comment type="caution">
    <text evidence="3">The sequence shown here is derived from an EMBL/GenBank/DDBJ whole genome shotgun (WGS) entry which is preliminary data.</text>
</comment>
<evidence type="ECO:0000313" key="4">
    <source>
        <dbReference type="Proteomes" id="UP000646523"/>
    </source>
</evidence>
<sequence length="146" mass="16123">MIPAPNSQDSRKEIHRWRRTFPGTRNQIRQARRFAASYLTGHHEADTVQLIVSELATNALRHTHSGQAGGHFHLTLYMGSQLLLLAVTDEGGPLTPHIQHTGTDQPNGRGLHLVAELTTRWGVYGDHHGRTVWALLPLTPPNPAAA</sequence>
<reference evidence="3" key="1">
    <citation type="journal article" date="2014" name="Int. J. Syst. Evol. Microbiol.">
        <title>Complete genome sequence of Corynebacterium casei LMG S-19264T (=DSM 44701T), isolated from a smear-ripened cheese.</title>
        <authorList>
            <consortium name="US DOE Joint Genome Institute (JGI-PGF)"/>
            <person name="Walter F."/>
            <person name="Albersmeier A."/>
            <person name="Kalinowski J."/>
            <person name="Ruckert C."/>
        </authorList>
    </citation>
    <scope>NUCLEOTIDE SEQUENCE</scope>
    <source>
        <strain evidence="3">CGMCC 4.7368</strain>
    </source>
</reference>
<accession>A0A917YN91</accession>
<dbReference type="EMBL" id="BMNH01000001">
    <property type="protein sequence ID" value="GGO60646.1"/>
    <property type="molecule type" value="Genomic_DNA"/>
</dbReference>
<dbReference type="SUPFAM" id="SSF55874">
    <property type="entry name" value="ATPase domain of HSP90 chaperone/DNA topoisomerase II/histidine kinase"/>
    <property type="match status" value="1"/>
</dbReference>
<name>A0A917YN91_9ACTN</name>
<dbReference type="CDD" id="cd16936">
    <property type="entry name" value="HATPase_RsbW-like"/>
    <property type="match status" value="1"/>
</dbReference>
<dbReference type="Proteomes" id="UP000646523">
    <property type="component" value="Unassembled WGS sequence"/>
</dbReference>